<evidence type="ECO:0000256" key="2">
    <source>
        <dbReference type="ARBA" id="ARBA00022801"/>
    </source>
</evidence>
<dbReference type="OrthoDB" id="6428749at2759"/>
<evidence type="ECO:0000256" key="1">
    <source>
        <dbReference type="ARBA" id="ARBA00009199"/>
    </source>
</evidence>
<comment type="similarity">
    <text evidence="1">Belongs to the amidase family.</text>
</comment>
<reference evidence="4 5" key="1">
    <citation type="submission" date="2014-04" db="EMBL/GenBank/DDBJ databases">
        <authorList>
            <consortium name="DOE Joint Genome Institute"/>
            <person name="Kuo A."/>
            <person name="Kohler A."/>
            <person name="Costa M.D."/>
            <person name="Nagy L.G."/>
            <person name="Floudas D."/>
            <person name="Copeland A."/>
            <person name="Barry K.W."/>
            <person name="Cichocki N."/>
            <person name="Veneault-Fourrey C."/>
            <person name="LaButti K."/>
            <person name="Lindquist E.A."/>
            <person name="Lipzen A."/>
            <person name="Lundell T."/>
            <person name="Morin E."/>
            <person name="Murat C."/>
            <person name="Sun H."/>
            <person name="Tunlid A."/>
            <person name="Henrissat B."/>
            <person name="Grigoriev I.V."/>
            <person name="Hibbett D.S."/>
            <person name="Martin F."/>
            <person name="Nordberg H.P."/>
            <person name="Cantor M.N."/>
            <person name="Hua S.X."/>
        </authorList>
    </citation>
    <scope>NUCLEOTIDE SEQUENCE [LARGE SCALE GENOMIC DNA]</scope>
    <source>
        <strain evidence="4 5">441</strain>
    </source>
</reference>
<reference evidence="5" key="2">
    <citation type="submission" date="2015-01" db="EMBL/GenBank/DDBJ databases">
        <title>Evolutionary Origins and Diversification of the Mycorrhizal Mutualists.</title>
        <authorList>
            <consortium name="DOE Joint Genome Institute"/>
            <consortium name="Mycorrhizal Genomics Consortium"/>
            <person name="Kohler A."/>
            <person name="Kuo A."/>
            <person name="Nagy L.G."/>
            <person name="Floudas D."/>
            <person name="Copeland A."/>
            <person name="Barry K.W."/>
            <person name="Cichocki N."/>
            <person name="Veneault-Fourrey C."/>
            <person name="LaButti K."/>
            <person name="Lindquist E.A."/>
            <person name="Lipzen A."/>
            <person name="Lundell T."/>
            <person name="Morin E."/>
            <person name="Murat C."/>
            <person name="Riley R."/>
            <person name="Ohm R."/>
            <person name="Sun H."/>
            <person name="Tunlid A."/>
            <person name="Henrissat B."/>
            <person name="Grigoriev I.V."/>
            <person name="Hibbett D.S."/>
            <person name="Martin F."/>
        </authorList>
    </citation>
    <scope>NUCLEOTIDE SEQUENCE [LARGE SCALE GENOMIC DNA]</scope>
    <source>
        <strain evidence="5">441</strain>
    </source>
</reference>
<organism evidence="4 5">
    <name type="scientific">Pisolithus microcarpus 441</name>
    <dbReference type="NCBI Taxonomy" id="765257"/>
    <lineage>
        <taxon>Eukaryota</taxon>
        <taxon>Fungi</taxon>
        <taxon>Dikarya</taxon>
        <taxon>Basidiomycota</taxon>
        <taxon>Agaricomycotina</taxon>
        <taxon>Agaricomycetes</taxon>
        <taxon>Agaricomycetidae</taxon>
        <taxon>Boletales</taxon>
        <taxon>Sclerodermatineae</taxon>
        <taxon>Pisolithaceae</taxon>
        <taxon>Pisolithus</taxon>
    </lineage>
</organism>
<dbReference type="GO" id="GO:0016787">
    <property type="term" value="F:hydrolase activity"/>
    <property type="evidence" value="ECO:0007669"/>
    <property type="project" value="UniProtKB-KW"/>
</dbReference>
<dbReference type="InterPro" id="IPR036928">
    <property type="entry name" value="AS_sf"/>
</dbReference>
<dbReference type="SUPFAM" id="SSF75304">
    <property type="entry name" value="Amidase signature (AS) enzymes"/>
    <property type="match status" value="1"/>
</dbReference>
<dbReference type="PANTHER" id="PTHR46072:SF10">
    <property type="entry name" value="ACETAMIDASE"/>
    <property type="match status" value="1"/>
</dbReference>
<evidence type="ECO:0000259" key="3">
    <source>
        <dbReference type="Pfam" id="PF01425"/>
    </source>
</evidence>
<dbReference type="Proteomes" id="UP000054018">
    <property type="component" value="Unassembled WGS sequence"/>
</dbReference>
<dbReference type="InterPro" id="IPR023631">
    <property type="entry name" value="Amidase_dom"/>
</dbReference>
<feature type="domain" description="Amidase" evidence="3">
    <location>
        <begin position="37"/>
        <end position="136"/>
    </location>
</feature>
<dbReference type="EMBL" id="KN833752">
    <property type="protein sequence ID" value="KIK21430.1"/>
    <property type="molecule type" value="Genomic_DNA"/>
</dbReference>
<keyword evidence="5" id="KW-1185">Reference proteome</keyword>
<dbReference type="Gene3D" id="3.90.1300.10">
    <property type="entry name" value="Amidase signature (AS) domain"/>
    <property type="match status" value="2"/>
</dbReference>
<accession>A0A0C9Y9S6</accession>
<dbReference type="PANTHER" id="PTHR46072">
    <property type="entry name" value="AMIDASE-RELATED-RELATED"/>
    <property type="match status" value="1"/>
</dbReference>
<keyword evidence="2" id="KW-0378">Hydrolase</keyword>
<dbReference type="Pfam" id="PF01425">
    <property type="entry name" value="Amidase"/>
    <property type="match status" value="1"/>
</dbReference>
<dbReference type="HOGENOM" id="CLU_009600_9_3_1"/>
<name>A0A0C9Y9S6_9AGAM</name>
<evidence type="ECO:0000313" key="5">
    <source>
        <dbReference type="Proteomes" id="UP000054018"/>
    </source>
</evidence>
<sequence length="420" mass="46398">MRMLTRLFYYISAYLRVHLTTHSLQPAVPRKWARPATRSGSLAGVPVSLNDSSLGYPVFTNAPVPNDAPIVRLHHDVGAIPYVKTNVPLTLYSYETTNDVFGVTENPHKQSYSPGGSSGGESDPLTFWSSRVGIGTRCTATVPGQGVDGIQSPMAKTLDDFETLWRAVVSLSWKEVHLPLDRPIRWGVLWDDGVVAPSPTCLRALKTAGRNSPRPYEGLQIASQLLFAGRSKLFSEAFHTFETKPLGIAPALCALTLPRFVMKIYAWYLRYIRRDPVYAGLVENFHEKTIQESRGSSGDNGVDFILTIPNTLPAVPHGGMRHGWKACGYAGLFNVLDYSAGVMPITRINKIGDKLPPWFRARNAIERSNHRIYNSEAMDGLPVGVQVVGRRLDEERDLEGMKLIHGLMADAGLTYQGIPL</sequence>
<dbReference type="STRING" id="765257.A0A0C9Y9S6"/>
<proteinExistence type="inferred from homology"/>
<gene>
    <name evidence="4" type="ORF">PISMIDRAFT_29909</name>
</gene>
<dbReference type="AlphaFoldDB" id="A0A0C9Y9S6"/>
<evidence type="ECO:0000313" key="4">
    <source>
        <dbReference type="EMBL" id="KIK21430.1"/>
    </source>
</evidence>
<protein>
    <recommendedName>
        <fullName evidence="3">Amidase domain-containing protein</fullName>
    </recommendedName>
</protein>